<dbReference type="PANTHER" id="PTHR40080">
    <property type="entry name" value="LMO1763 PROTEIN"/>
    <property type="match status" value="1"/>
</dbReference>
<reference evidence="1" key="1">
    <citation type="submission" date="2023-05" db="EMBL/GenBank/DDBJ databases">
        <title>[olsenella] sp. nov., isolated from a pig farm feces dump.</title>
        <authorList>
            <person name="Chang Y.-H."/>
        </authorList>
    </citation>
    <scope>NUCLEOTIDE SEQUENCE</scope>
    <source>
        <strain evidence="1">YH-ols2217</strain>
    </source>
</reference>
<dbReference type="PANTHER" id="PTHR40080:SF1">
    <property type="entry name" value="TRPR-LIKE PROTEIN YERC_YECD"/>
    <property type="match status" value="1"/>
</dbReference>
<dbReference type="SUPFAM" id="SSF48295">
    <property type="entry name" value="TrpR-like"/>
    <property type="match status" value="1"/>
</dbReference>
<dbReference type="Gene3D" id="1.10.1270.10">
    <property type="entry name" value="TrpR-like"/>
    <property type="match status" value="1"/>
</dbReference>
<dbReference type="InterPro" id="IPR038116">
    <property type="entry name" value="TrpR-like_sf"/>
</dbReference>
<evidence type="ECO:0000313" key="2">
    <source>
        <dbReference type="Proteomes" id="UP001431693"/>
    </source>
</evidence>
<protein>
    <submittedName>
        <fullName evidence="1">YerC/YecD family TrpR-related protein</fullName>
    </submittedName>
</protein>
<comment type="caution">
    <text evidence="1">The sequence shown here is derived from an EMBL/GenBank/DDBJ whole genome shotgun (WGS) entry which is preliminary data.</text>
</comment>
<proteinExistence type="predicted"/>
<sequence length="113" mass="11900">MDKPDVGSALDSDLKLLAAAMAVVNTRQEAIALLSDLCTPREVTEMARRLRVARLLSAGRTYTQVQQATGASSTTVSRVSRTLASGQGGYAPVVKALDLEDDDRGAPNQQLGA</sequence>
<dbReference type="NCBIfam" id="TIGR02531">
    <property type="entry name" value="yecD_yerC"/>
    <property type="match status" value="1"/>
</dbReference>
<dbReference type="InterPro" id="IPR010921">
    <property type="entry name" value="Trp_repressor/repl_initiator"/>
</dbReference>
<accession>A0ABT6ZHQ8</accession>
<name>A0ABT6ZHQ8_9ACTN</name>
<dbReference type="InterPro" id="IPR000831">
    <property type="entry name" value="Trp_repress"/>
</dbReference>
<gene>
    <name evidence="1" type="ORF">QJ043_00585</name>
</gene>
<dbReference type="EMBL" id="JASJEX010000001">
    <property type="protein sequence ID" value="MDJ1128583.1"/>
    <property type="molecule type" value="Genomic_DNA"/>
</dbReference>
<evidence type="ECO:0000313" key="1">
    <source>
        <dbReference type="EMBL" id="MDJ1128583.1"/>
    </source>
</evidence>
<dbReference type="Pfam" id="PF01371">
    <property type="entry name" value="Trp_repressor"/>
    <property type="match status" value="1"/>
</dbReference>
<dbReference type="RefSeq" id="WP_283712227.1">
    <property type="nucleotide sequence ID" value="NZ_JASJEW010000001.1"/>
</dbReference>
<dbReference type="Proteomes" id="UP001431693">
    <property type="component" value="Unassembled WGS sequence"/>
</dbReference>
<organism evidence="1 2">
    <name type="scientific">Kribbibacterium absianum</name>
    <dbReference type="NCBI Taxonomy" id="3044210"/>
    <lineage>
        <taxon>Bacteria</taxon>
        <taxon>Bacillati</taxon>
        <taxon>Actinomycetota</taxon>
        <taxon>Coriobacteriia</taxon>
        <taxon>Coriobacteriales</taxon>
        <taxon>Kribbibacteriaceae</taxon>
        <taxon>Kribbibacterium</taxon>
    </lineage>
</organism>
<keyword evidence="2" id="KW-1185">Reference proteome</keyword>
<dbReference type="InterPro" id="IPR013368">
    <property type="entry name" value="YecD_YerC"/>
</dbReference>